<dbReference type="EMBL" id="AESD01000069">
    <property type="protein sequence ID" value="EHJ14945.1"/>
    <property type="molecule type" value="Genomic_DNA"/>
</dbReference>
<proteinExistence type="predicted"/>
<accession>G5IYQ1</accession>
<gene>
    <name evidence="2" type="ORF">CWATWH0003_0419</name>
</gene>
<protein>
    <recommendedName>
        <fullName evidence="1">Conserved hypothetical protein CHP03032 domain-containing protein</fullName>
    </recommendedName>
</protein>
<organism evidence="2 3">
    <name type="scientific">Crocosphaera watsonii WH 0003</name>
    <dbReference type="NCBI Taxonomy" id="423471"/>
    <lineage>
        <taxon>Bacteria</taxon>
        <taxon>Bacillati</taxon>
        <taxon>Cyanobacteriota</taxon>
        <taxon>Cyanophyceae</taxon>
        <taxon>Oscillatoriophycideae</taxon>
        <taxon>Chroococcales</taxon>
        <taxon>Aphanothecaceae</taxon>
        <taxon>Crocosphaera</taxon>
    </lineage>
</organism>
<evidence type="ECO:0000259" key="1">
    <source>
        <dbReference type="Pfam" id="PF16261"/>
    </source>
</evidence>
<dbReference type="PATRIC" id="fig|423471.3.peg.388"/>
<name>G5IYQ1_CROWT</name>
<comment type="caution">
    <text evidence="2">The sequence shown here is derived from an EMBL/GenBank/DDBJ whole genome shotgun (WGS) entry which is preliminary data.</text>
</comment>
<evidence type="ECO:0000313" key="2">
    <source>
        <dbReference type="EMBL" id="EHJ14945.1"/>
    </source>
</evidence>
<feature type="domain" description="Conserved hypothetical protein CHP03032" evidence="1">
    <location>
        <begin position="15"/>
        <end position="332"/>
    </location>
</feature>
<dbReference type="GeneID" id="88764355"/>
<dbReference type="Pfam" id="PF16261">
    <property type="entry name" value="DUF4915"/>
    <property type="match status" value="1"/>
</dbReference>
<dbReference type="InterPro" id="IPR017481">
    <property type="entry name" value="CHP03032"/>
</dbReference>
<dbReference type="RefSeq" id="WP_007309053.1">
    <property type="nucleotide sequence ID" value="NZ_AESD01000069.1"/>
</dbReference>
<dbReference type="AlphaFoldDB" id="G5IYQ1"/>
<reference evidence="2 3" key="1">
    <citation type="journal article" date="2011" name="Front. Microbiol.">
        <title>Two Strains of Crocosphaera watsonii with Highly Conserved Genomes are Distinguished by Strain-Specific Features.</title>
        <authorList>
            <person name="Bench S.R."/>
            <person name="Ilikchyan I.N."/>
            <person name="Tripp H.J."/>
            <person name="Zehr J.P."/>
        </authorList>
    </citation>
    <scope>NUCLEOTIDE SEQUENCE [LARGE SCALE GENOMIC DNA]</scope>
    <source>
        <strain evidence="2 3">WH 0003</strain>
    </source>
</reference>
<evidence type="ECO:0000313" key="3">
    <source>
        <dbReference type="Proteomes" id="UP000003477"/>
    </source>
</evidence>
<dbReference type="SUPFAM" id="SSF63825">
    <property type="entry name" value="YWTD domain"/>
    <property type="match status" value="1"/>
</dbReference>
<sequence>MNQAKPNLEITASRQFTSWLYEQKVSLVFTTYQAGKIFFIGLQPDGKLSVFERTLDRCMGLCLDDNSLYVSTLYQLWRFENTLEKGQIYNNYDAIYLPQLSYVTGDLDIHDIRVAQNNKKPVFINTLFSCLATVSETHSFKPLWKPPFISKLAAEDRCHLNGLAMREGKPYYVTMVSQSDVADGWREHRINGGCVMDITNNEIIAEGLSMPHSPRWYQEKLWILNSGTGELGFIEKETGKFNPVTFCPGYLRGFSLYNDFAVVGISEPRHNKTFQGLPLDERLKEKKANPRCGLLIIDLRTGDIVHSLRIEGVVEELYDVEVLPQIRRPMAIGFKTDEIRRFVTTQT</sequence>
<dbReference type="NCBIfam" id="TIGR03032">
    <property type="entry name" value="TIGR03032 family protein"/>
    <property type="match status" value="1"/>
</dbReference>
<dbReference type="Proteomes" id="UP000003477">
    <property type="component" value="Unassembled WGS sequence"/>
</dbReference>